<dbReference type="SUPFAM" id="SSF53474">
    <property type="entry name" value="alpha/beta-Hydrolases"/>
    <property type="match status" value="1"/>
</dbReference>
<protein>
    <submittedName>
        <fullName evidence="1">Esterase family protein</fullName>
    </submittedName>
</protein>
<evidence type="ECO:0000313" key="1">
    <source>
        <dbReference type="EMBL" id="RCH55285.1"/>
    </source>
</evidence>
<reference evidence="1 2" key="1">
    <citation type="submission" date="2018-05" db="EMBL/GenBank/DDBJ databases">
        <title>Mucilaginibacter hurinus sp. nov., isolated from briquette warehouse soil.</title>
        <authorList>
            <person name="Choi L."/>
        </authorList>
    </citation>
    <scope>NUCLEOTIDE SEQUENCE [LARGE SCALE GENOMIC DNA]</scope>
    <source>
        <strain evidence="1 2">ZR32</strain>
    </source>
</reference>
<dbReference type="Pfam" id="PF00756">
    <property type="entry name" value="Esterase"/>
    <property type="match status" value="1"/>
</dbReference>
<evidence type="ECO:0000313" key="2">
    <source>
        <dbReference type="Proteomes" id="UP000253209"/>
    </source>
</evidence>
<comment type="caution">
    <text evidence="1">The sequence shown here is derived from an EMBL/GenBank/DDBJ whole genome shotgun (WGS) entry which is preliminary data.</text>
</comment>
<dbReference type="InterPro" id="IPR029058">
    <property type="entry name" value="AB_hydrolase_fold"/>
</dbReference>
<dbReference type="PANTHER" id="PTHR48098">
    <property type="entry name" value="ENTEROCHELIN ESTERASE-RELATED"/>
    <property type="match status" value="1"/>
</dbReference>
<dbReference type="OrthoDB" id="9803578at2"/>
<dbReference type="InterPro" id="IPR050583">
    <property type="entry name" value="Mycobacterial_A85_antigen"/>
</dbReference>
<name>A0A367GQC7_9SPHI</name>
<dbReference type="Proteomes" id="UP000253209">
    <property type="component" value="Unassembled WGS sequence"/>
</dbReference>
<dbReference type="Gene3D" id="3.40.50.1820">
    <property type="entry name" value="alpha/beta hydrolase"/>
    <property type="match status" value="1"/>
</dbReference>
<dbReference type="GO" id="GO:0016747">
    <property type="term" value="F:acyltransferase activity, transferring groups other than amino-acyl groups"/>
    <property type="evidence" value="ECO:0007669"/>
    <property type="project" value="TreeGrafter"/>
</dbReference>
<dbReference type="PANTHER" id="PTHR48098:SF1">
    <property type="entry name" value="DIACYLGLYCEROL ACYLTRANSFERASE_MYCOLYLTRANSFERASE AG85A"/>
    <property type="match status" value="1"/>
</dbReference>
<dbReference type="InterPro" id="IPR000801">
    <property type="entry name" value="Esterase-like"/>
</dbReference>
<dbReference type="RefSeq" id="WP_114004907.1">
    <property type="nucleotide sequence ID" value="NZ_QGDC01000004.1"/>
</dbReference>
<dbReference type="EMBL" id="QGDC01000004">
    <property type="protein sequence ID" value="RCH55285.1"/>
    <property type="molecule type" value="Genomic_DNA"/>
</dbReference>
<organism evidence="1 2">
    <name type="scientific">Mucilaginibacter hurinus</name>
    <dbReference type="NCBI Taxonomy" id="2201324"/>
    <lineage>
        <taxon>Bacteria</taxon>
        <taxon>Pseudomonadati</taxon>
        <taxon>Bacteroidota</taxon>
        <taxon>Sphingobacteriia</taxon>
        <taxon>Sphingobacteriales</taxon>
        <taxon>Sphingobacteriaceae</taxon>
        <taxon>Mucilaginibacter</taxon>
    </lineage>
</organism>
<sequence>MSKFRTINFSTHVDGLEHVRFITAKTPNLKGRGDICAFIPPGTQPGDNLPVAILMHGVYGSAWNWVYNGNVHLAALTMIEQGEIPPMILAMPSDGLWGDGSGYLPHNGYNFEKWITEDILNALIETVPGATAASPLFIAGLSMGGFGALRIGAKYGHLFKAMAGHSSITSLPQMKLFVEEDLAEYAQSDNTDEDVLATVLKYKDTLPPMRFDCGETDLLIEYNRELHQQLTNHNIAHSYAEHPGEHEWPYWSQHIQTSLKFFAEQL</sequence>
<accession>A0A367GQC7</accession>
<dbReference type="AlphaFoldDB" id="A0A367GQC7"/>
<proteinExistence type="predicted"/>
<keyword evidence="2" id="KW-1185">Reference proteome</keyword>
<gene>
    <name evidence="1" type="ORF">DJ568_08870</name>
</gene>